<organism evidence="3 4">
    <name type="scientific">Marinobacter zhejiangensis</name>
    <dbReference type="NCBI Taxonomy" id="488535"/>
    <lineage>
        <taxon>Bacteria</taxon>
        <taxon>Pseudomonadati</taxon>
        <taxon>Pseudomonadota</taxon>
        <taxon>Gammaproteobacteria</taxon>
        <taxon>Pseudomonadales</taxon>
        <taxon>Marinobacteraceae</taxon>
        <taxon>Marinobacter</taxon>
    </lineage>
</organism>
<dbReference type="InterPro" id="IPR038610">
    <property type="entry name" value="FliK-like_C_sf"/>
</dbReference>
<gene>
    <name evidence="3" type="ORF">SAMN04487963_1553</name>
</gene>
<keyword evidence="4" id="KW-1185">Reference proteome</keyword>
<dbReference type="AlphaFoldDB" id="A0A1I4NQC1"/>
<dbReference type="Gene3D" id="3.30.750.140">
    <property type="match status" value="1"/>
</dbReference>
<evidence type="ECO:0000313" key="4">
    <source>
        <dbReference type="Proteomes" id="UP000198519"/>
    </source>
</evidence>
<protein>
    <submittedName>
        <fullName evidence="3">Hook-length control protein FliK</fullName>
    </submittedName>
</protein>
<evidence type="ECO:0000256" key="1">
    <source>
        <dbReference type="SAM" id="MobiDB-lite"/>
    </source>
</evidence>
<dbReference type="EMBL" id="FOUE01000002">
    <property type="protein sequence ID" value="SFM17732.1"/>
    <property type="molecule type" value="Genomic_DNA"/>
</dbReference>
<feature type="domain" description="Flagellar hook-length control protein-like C-terminal" evidence="2">
    <location>
        <begin position="374"/>
        <end position="445"/>
    </location>
</feature>
<dbReference type="Proteomes" id="UP000198519">
    <property type="component" value="Unassembled WGS sequence"/>
</dbReference>
<dbReference type="InterPro" id="IPR021136">
    <property type="entry name" value="Flagellar_hook_control-like_C"/>
</dbReference>
<evidence type="ECO:0000259" key="2">
    <source>
        <dbReference type="Pfam" id="PF02120"/>
    </source>
</evidence>
<sequence>MSPINYVKMKVPNGSPPPPSLPSPGAVTAAPGSAGERSNSALLLEARIQLDQLQIANRATVLARVAQVVRQMDGQTDQLILQLRGKSLPVQATIGDTQITAGDWIKLMRVGNELQLLGKLGATPDALITQALAQRLPWQQRLDTGLVQLLNALTQGVRPDVPGPGGLQPTPLPPAAREAIQQLLSQLPTQSRLSAAPASSVSRPEAGASQVRQWLSESGLFAESRLSRGPEPNMADLKLALARVVAALSPDSRPAENPLNRLTPLVSPELVQAPLQFPNLPTNPLPASRSEPVTVGQMLRLLAGMLNRVSVNQLHSQVLSARPTADGAPPAATLLLELPWLTSTGEPRVAQLRIEQEPGGRDKGTAASGKKVVEWRLALAMDLDTLGPLHFDVALRQHQVSALVWAERTSTLNQLKAQIGELQRSFSDLGLDVVDLDCRKGQPSGARTQLEHRLVDIKA</sequence>
<proteinExistence type="predicted"/>
<reference evidence="4" key="1">
    <citation type="submission" date="2016-10" db="EMBL/GenBank/DDBJ databases">
        <authorList>
            <person name="Varghese N."/>
            <person name="Submissions S."/>
        </authorList>
    </citation>
    <scope>NUCLEOTIDE SEQUENCE [LARGE SCALE GENOMIC DNA]</scope>
    <source>
        <strain evidence="4">CGMCC 1.7061</strain>
    </source>
</reference>
<name>A0A1I4NQC1_9GAMM</name>
<dbReference type="RefSeq" id="WP_245749909.1">
    <property type="nucleotide sequence ID" value="NZ_FOUE01000002.1"/>
</dbReference>
<accession>A0A1I4NQC1</accession>
<evidence type="ECO:0000313" key="3">
    <source>
        <dbReference type="EMBL" id="SFM17732.1"/>
    </source>
</evidence>
<feature type="region of interest" description="Disordered" evidence="1">
    <location>
        <begin position="11"/>
        <end position="34"/>
    </location>
</feature>
<dbReference type="Pfam" id="PF02120">
    <property type="entry name" value="Flg_hook"/>
    <property type="match status" value="1"/>
</dbReference>
<dbReference type="STRING" id="488535.SAMN04487963_1553"/>